<dbReference type="EMBL" id="SIJK02000033">
    <property type="protein sequence ID" value="MBP1467385.1"/>
    <property type="molecule type" value="Genomic_DNA"/>
</dbReference>
<protein>
    <submittedName>
        <fullName evidence="2">DUF5615 family PIN-like protein</fullName>
    </submittedName>
</protein>
<evidence type="ECO:0000259" key="1">
    <source>
        <dbReference type="Pfam" id="PF18480"/>
    </source>
</evidence>
<gene>
    <name evidence="2" type="ORF">EYB53_016855</name>
</gene>
<proteinExistence type="predicted"/>
<dbReference type="Proteomes" id="UP001193081">
    <property type="component" value="Unassembled WGS sequence"/>
</dbReference>
<dbReference type="Pfam" id="PF18480">
    <property type="entry name" value="DUF5615"/>
    <property type="match status" value="1"/>
</dbReference>
<sequence length="117" mass="12994">MNLLADEGIDKPIVDRLRQDGHMVMYIAEELPGITDEVILALANQQDAILATRDKDFGELVYRLNRVTQGVILVRLDGLHPDTKASIVSASITEHGAEMLGAFTVISRGNIRIRRRT</sequence>
<accession>A0ABS4DD72</accession>
<name>A0ABS4DD72_9CHLR</name>
<reference evidence="2 3" key="1">
    <citation type="submission" date="2021-03" db="EMBL/GenBank/DDBJ databases">
        <authorList>
            <person name="Grouzdev D.S."/>
        </authorList>
    </citation>
    <scope>NUCLEOTIDE SEQUENCE [LARGE SCALE GENOMIC DNA]</scope>
    <source>
        <strain evidence="2 3">M50-1</strain>
    </source>
</reference>
<evidence type="ECO:0000313" key="2">
    <source>
        <dbReference type="EMBL" id="MBP1467385.1"/>
    </source>
</evidence>
<keyword evidence="3" id="KW-1185">Reference proteome</keyword>
<dbReference type="InterPro" id="IPR041049">
    <property type="entry name" value="DUF5615"/>
</dbReference>
<comment type="caution">
    <text evidence="2">The sequence shown here is derived from an EMBL/GenBank/DDBJ whole genome shotgun (WGS) entry which is preliminary data.</text>
</comment>
<evidence type="ECO:0000313" key="3">
    <source>
        <dbReference type="Proteomes" id="UP001193081"/>
    </source>
</evidence>
<organism evidence="2 3">
    <name type="scientific">Candidatus Chloroploca mongolica</name>
    <dbReference type="NCBI Taxonomy" id="2528176"/>
    <lineage>
        <taxon>Bacteria</taxon>
        <taxon>Bacillati</taxon>
        <taxon>Chloroflexota</taxon>
        <taxon>Chloroflexia</taxon>
        <taxon>Chloroflexales</taxon>
        <taxon>Chloroflexineae</taxon>
        <taxon>Oscillochloridaceae</taxon>
        <taxon>Candidatus Chloroploca</taxon>
    </lineage>
</organism>
<dbReference type="RefSeq" id="WP_135479585.1">
    <property type="nucleotide sequence ID" value="NZ_SIJK02000033.1"/>
</dbReference>
<feature type="domain" description="DUF5615" evidence="1">
    <location>
        <begin position="1"/>
        <end position="108"/>
    </location>
</feature>